<sequence>MGTANRSKVFHDVCWKNLKDAGFPDRIAWIKAAALQYPEMDIERVGIYGSSAGGQNSTAALLFHPDFYKVGVSSCGCHDNRMDKIWWNEQWMGYPIGKQYEESSNTCNAHLLQGKLMLILGELDDNVDPSTTLQLVNALVKHNKEFEFVMLPGTKHTGGGVYGERKRKDFFVKHLLELETPEWNEGNHISLR</sequence>
<dbReference type="PANTHER" id="PTHR11731">
    <property type="entry name" value="PROTEASE FAMILY S9B,C DIPEPTIDYL-PEPTIDASE IV-RELATED"/>
    <property type="match status" value="1"/>
</dbReference>
<evidence type="ECO:0000313" key="3">
    <source>
        <dbReference type="EMBL" id="KAA6345400.1"/>
    </source>
</evidence>
<dbReference type="GO" id="GO:0008239">
    <property type="term" value="F:dipeptidyl-peptidase activity"/>
    <property type="evidence" value="ECO:0007669"/>
    <property type="project" value="UniProtKB-EC"/>
</dbReference>
<accession>A0A5J4SJ83</accession>
<dbReference type="Pfam" id="PF00326">
    <property type="entry name" value="Peptidase_S9"/>
    <property type="match status" value="1"/>
</dbReference>
<dbReference type="InterPro" id="IPR029058">
    <property type="entry name" value="AB_hydrolase_fold"/>
</dbReference>
<dbReference type="InterPro" id="IPR001375">
    <property type="entry name" value="Peptidase_S9_cat"/>
</dbReference>
<gene>
    <name evidence="2" type="ORF">EZS27_007031</name>
    <name evidence="3" type="ORF">EZS27_007040</name>
</gene>
<proteinExistence type="predicted"/>
<dbReference type="GO" id="GO:0004177">
    <property type="term" value="F:aminopeptidase activity"/>
    <property type="evidence" value="ECO:0007669"/>
    <property type="project" value="UniProtKB-KW"/>
</dbReference>
<dbReference type="EMBL" id="SNRY01000172">
    <property type="protein sequence ID" value="KAA6345400.1"/>
    <property type="molecule type" value="Genomic_DNA"/>
</dbReference>
<evidence type="ECO:0000259" key="1">
    <source>
        <dbReference type="Pfam" id="PF00326"/>
    </source>
</evidence>
<comment type="caution">
    <text evidence="2">The sequence shown here is derived from an EMBL/GenBank/DDBJ whole genome shotgun (WGS) entry which is preliminary data.</text>
</comment>
<dbReference type="EC" id="3.4.14.5" evidence="2"/>
<keyword evidence="2" id="KW-0645">Protease</keyword>
<keyword evidence="2" id="KW-0378">Hydrolase</keyword>
<dbReference type="SUPFAM" id="SSF53474">
    <property type="entry name" value="alpha/beta-Hydrolases"/>
    <property type="match status" value="1"/>
</dbReference>
<dbReference type="GO" id="GO:0006508">
    <property type="term" value="P:proteolysis"/>
    <property type="evidence" value="ECO:0007669"/>
    <property type="project" value="InterPro"/>
</dbReference>
<name>A0A5J4SJ83_9ZZZZ</name>
<dbReference type="PANTHER" id="PTHR11731:SF118">
    <property type="entry name" value="BLR1971 PROTEIN"/>
    <property type="match status" value="1"/>
</dbReference>
<dbReference type="EMBL" id="SNRY01000172">
    <property type="protein sequence ID" value="KAA6345391.1"/>
    <property type="molecule type" value="Genomic_DNA"/>
</dbReference>
<reference evidence="2" key="1">
    <citation type="submission" date="2019-03" db="EMBL/GenBank/DDBJ databases">
        <title>Single cell metagenomics reveals metabolic interactions within the superorganism composed of flagellate Streblomastix strix and complex community of Bacteroidetes bacteria on its surface.</title>
        <authorList>
            <person name="Treitli S.C."/>
            <person name="Kolisko M."/>
            <person name="Husnik F."/>
            <person name="Keeling P."/>
            <person name="Hampl V."/>
        </authorList>
    </citation>
    <scope>NUCLEOTIDE SEQUENCE</scope>
    <source>
        <strain evidence="2">STM</strain>
    </source>
</reference>
<dbReference type="Gene3D" id="3.40.50.1820">
    <property type="entry name" value="alpha/beta hydrolase"/>
    <property type="match status" value="1"/>
</dbReference>
<dbReference type="InterPro" id="IPR050278">
    <property type="entry name" value="Serine_Prot_S9B/DPPIV"/>
</dbReference>
<dbReference type="GO" id="GO:0008236">
    <property type="term" value="F:serine-type peptidase activity"/>
    <property type="evidence" value="ECO:0007669"/>
    <property type="project" value="InterPro"/>
</dbReference>
<feature type="domain" description="Peptidase S9 prolyl oligopeptidase catalytic" evidence="1">
    <location>
        <begin position="1"/>
        <end position="175"/>
    </location>
</feature>
<dbReference type="AlphaFoldDB" id="A0A5J4SJ83"/>
<keyword evidence="2" id="KW-0031">Aminopeptidase</keyword>
<protein>
    <submittedName>
        <fullName evidence="2">Dipeptidyl aminopeptidase 4</fullName>
        <ecNumber evidence="2">3.4.14.5</ecNumber>
    </submittedName>
</protein>
<evidence type="ECO:0000313" key="2">
    <source>
        <dbReference type="EMBL" id="KAA6345391.1"/>
    </source>
</evidence>
<organism evidence="2">
    <name type="scientific">termite gut metagenome</name>
    <dbReference type="NCBI Taxonomy" id="433724"/>
    <lineage>
        <taxon>unclassified sequences</taxon>
        <taxon>metagenomes</taxon>
        <taxon>organismal metagenomes</taxon>
    </lineage>
</organism>